<sequence>MTLTPTTMPQWCSFDRQGSAGRHGRASGIIYRGLTRGEPSAFLCLKLMCPPFLRVGFRSRFIYHSLDYAPAIPTSPRAHHDNLTLSVYDTYVFGWNVK</sequence>
<protein>
    <submittedName>
        <fullName evidence="1">Uncharacterized protein</fullName>
    </submittedName>
</protein>
<dbReference type="Proteomes" id="UP000799764">
    <property type="component" value="Unassembled WGS sequence"/>
</dbReference>
<evidence type="ECO:0000313" key="2">
    <source>
        <dbReference type="Proteomes" id="UP000799764"/>
    </source>
</evidence>
<reference evidence="1" key="1">
    <citation type="journal article" date="2020" name="Stud. Mycol.">
        <title>101 Dothideomycetes genomes: a test case for predicting lifestyles and emergence of pathogens.</title>
        <authorList>
            <person name="Haridas S."/>
            <person name="Albert R."/>
            <person name="Binder M."/>
            <person name="Bloem J."/>
            <person name="Labutti K."/>
            <person name="Salamov A."/>
            <person name="Andreopoulos B."/>
            <person name="Baker S."/>
            <person name="Barry K."/>
            <person name="Bills G."/>
            <person name="Bluhm B."/>
            <person name="Cannon C."/>
            <person name="Castanera R."/>
            <person name="Culley D."/>
            <person name="Daum C."/>
            <person name="Ezra D."/>
            <person name="Gonzalez J."/>
            <person name="Henrissat B."/>
            <person name="Kuo A."/>
            <person name="Liang C."/>
            <person name="Lipzen A."/>
            <person name="Lutzoni F."/>
            <person name="Magnuson J."/>
            <person name="Mondo S."/>
            <person name="Nolan M."/>
            <person name="Ohm R."/>
            <person name="Pangilinan J."/>
            <person name="Park H.-J."/>
            <person name="Ramirez L."/>
            <person name="Alfaro M."/>
            <person name="Sun H."/>
            <person name="Tritt A."/>
            <person name="Yoshinaga Y."/>
            <person name="Zwiers L.-H."/>
            <person name="Turgeon B."/>
            <person name="Goodwin S."/>
            <person name="Spatafora J."/>
            <person name="Crous P."/>
            <person name="Grigoriev I."/>
        </authorList>
    </citation>
    <scope>NUCLEOTIDE SEQUENCE</scope>
    <source>
        <strain evidence="1">CBS 690.94</strain>
    </source>
</reference>
<proteinExistence type="predicted"/>
<name>A0A9P4PSW4_9PLEO</name>
<gene>
    <name evidence="1" type="ORF">P171DRAFT_196275</name>
</gene>
<organism evidence="1 2">
    <name type="scientific">Karstenula rhodostoma CBS 690.94</name>
    <dbReference type="NCBI Taxonomy" id="1392251"/>
    <lineage>
        <taxon>Eukaryota</taxon>
        <taxon>Fungi</taxon>
        <taxon>Dikarya</taxon>
        <taxon>Ascomycota</taxon>
        <taxon>Pezizomycotina</taxon>
        <taxon>Dothideomycetes</taxon>
        <taxon>Pleosporomycetidae</taxon>
        <taxon>Pleosporales</taxon>
        <taxon>Massarineae</taxon>
        <taxon>Didymosphaeriaceae</taxon>
        <taxon>Karstenula</taxon>
    </lineage>
</organism>
<comment type="caution">
    <text evidence="1">The sequence shown here is derived from an EMBL/GenBank/DDBJ whole genome shotgun (WGS) entry which is preliminary data.</text>
</comment>
<keyword evidence="2" id="KW-1185">Reference proteome</keyword>
<accession>A0A9P4PSW4</accession>
<dbReference type="AlphaFoldDB" id="A0A9P4PSW4"/>
<dbReference type="EMBL" id="MU001494">
    <property type="protein sequence ID" value="KAF2449597.1"/>
    <property type="molecule type" value="Genomic_DNA"/>
</dbReference>
<evidence type="ECO:0000313" key="1">
    <source>
        <dbReference type="EMBL" id="KAF2449597.1"/>
    </source>
</evidence>